<name>A0A9P4MXJ3_9PLEO</name>
<sequence length="196" mass="22399">MENEIYRLLKMLDDADKEVAKNESTVKKLQTELVLQKWNVNEYKKKIAELEVLIQYAGGQSGPELKDTGVVFPEKFEELKDVCQYCEELPKATDAEMRQLQEKQEKRIAGRDELVKRKDEEIVKLRAENESVKENIAVILGRGADTSGLYQSTPLLSSNSCAPPSKKTKEQQGTAHLKKENYKLKERIEELEAQLA</sequence>
<evidence type="ECO:0000313" key="2">
    <source>
        <dbReference type="EMBL" id="KAF2257533.1"/>
    </source>
</evidence>
<organism evidence="2 3">
    <name type="scientific">Lojkania enalia</name>
    <dbReference type="NCBI Taxonomy" id="147567"/>
    <lineage>
        <taxon>Eukaryota</taxon>
        <taxon>Fungi</taxon>
        <taxon>Dikarya</taxon>
        <taxon>Ascomycota</taxon>
        <taxon>Pezizomycotina</taxon>
        <taxon>Dothideomycetes</taxon>
        <taxon>Pleosporomycetidae</taxon>
        <taxon>Pleosporales</taxon>
        <taxon>Pleosporales incertae sedis</taxon>
        <taxon>Lojkania</taxon>
    </lineage>
</organism>
<comment type="caution">
    <text evidence="2">The sequence shown here is derived from an EMBL/GenBank/DDBJ whole genome shotgun (WGS) entry which is preliminary data.</text>
</comment>
<feature type="region of interest" description="Disordered" evidence="1">
    <location>
        <begin position="155"/>
        <end position="181"/>
    </location>
</feature>
<dbReference type="Proteomes" id="UP000800093">
    <property type="component" value="Unassembled WGS sequence"/>
</dbReference>
<accession>A0A9P4MXJ3</accession>
<gene>
    <name evidence="2" type="ORF">CC78DRAFT_538463</name>
</gene>
<dbReference type="AlphaFoldDB" id="A0A9P4MXJ3"/>
<evidence type="ECO:0000313" key="3">
    <source>
        <dbReference type="Proteomes" id="UP000800093"/>
    </source>
</evidence>
<reference evidence="3" key="1">
    <citation type="journal article" date="2020" name="Stud. Mycol.">
        <title>101 Dothideomycetes genomes: A test case for predicting lifestyles and emergence of pathogens.</title>
        <authorList>
            <person name="Haridas S."/>
            <person name="Albert R."/>
            <person name="Binder M."/>
            <person name="Bloem J."/>
            <person name="LaButti K."/>
            <person name="Salamov A."/>
            <person name="Andreopoulos B."/>
            <person name="Baker S."/>
            <person name="Barry K."/>
            <person name="Bills G."/>
            <person name="Bluhm B."/>
            <person name="Cannon C."/>
            <person name="Castanera R."/>
            <person name="Culley D."/>
            <person name="Daum C."/>
            <person name="Ezra D."/>
            <person name="Gonzalez J."/>
            <person name="Henrissat B."/>
            <person name="Kuo A."/>
            <person name="Liang C."/>
            <person name="Lipzen A."/>
            <person name="Lutzoni F."/>
            <person name="Magnuson J."/>
            <person name="Mondo S."/>
            <person name="Nolan M."/>
            <person name="Ohm R."/>
            <person name="Pangilinan J."/>
            <person name="Park H.-J."/>
            <person name="Ramirez L."/>
            <person name="Alfaro M."/>
            <person name="Sun H."/>
            <person name="Tritt A."/>
            <person name="Yoshinaga Y."/>
            <person name="Zwiers L.-H."/>
            <person name="Turgeon B."/>
            <person name="Goodwin S."/>
            <person name="Spatafora J."/>
            <person name="Crous P."/>
            <person name="Grigoriev I."/>
        </authorList>
    </citation>
    <scope>NUCLEOTIDE SEQUENCE [LARGE SCALE GENOMIC DNA]</scope>
    <source>
        <strain evidence="3">CBS 304.66</strain>
    </source>
</reference>
<keyword evidence="3" id="KW-1185">Reference proteome</keyword>
<dbReference type="EMBL" id="ML986954">
    <property type="protein sequence ID" value="KAF2257533.1"/>
    <property type="molecule type" value="Genomic_DNA"/>
</dbReference>
<proteinExistence type="predicted"/>
<protein>
    <submittedName>
        <fullName evidence="2">Uncharacterized protein</fullName>
    </submittedName>
</protein>
<evidence type="ECO:0000256" key="1">
    <source>
        <dbReference type="SAM" id="MobiDB-lite"/>
    </source>
</evidence>